<dbReference type="EMBL" id="WTPX01000078">
    <property type="protein sequence ID" value="NNJ26431.1"/>
    <property type="molecule type" value="Genomic_DNA"/>
</dbReference>
<organism evidence="1 2">
    <name type="scientific">Alienimonas chondri</name>
    <dbReference type="NCBI Taxonomy" id="2681879"/>
    <lineage>
        <taxon>Bacteria</taxon>
        <taxon>Pseudomonadati</taxon>
        <taxon>Planctomycetota</taxon>
        <taxon>Planctomycetia</taxon>
        <taxon>Planctomycetales</taxon>
        <taxon>Planctomycetaceae</taxon>
        <taxon>Alienimonas</taxon>
    </lineage>
</organism>
<comment type="caution">
    <text evidence="1">The sequence shown here is derived from an EMBL/GenBank/DDBJ whole genome shotgun (WGS) entry which is preliminary data.</text>
</comment>
<evidence type="ECO:0000313" key="1">
    <source>
        <dbReference type="EMBL" id="NNJ26431.1"/>
    </source>
</evidence>
<proteinExistence type="predicted"/>
<keyword evidence="2" id="KW-1185">Reference proteome</keyword>
<accession>A0ABX1VI10</accession>
<sequence length="400" mass="43558">MLTAPALAPPRIDYGVTSVGDLRVELEECEDGRSRSPKVAAVYVNDEPLRPSARFWTSFFMRFGIGKSVFNYFDHAEVFERLAARSASDRLRFAVERSDGPGSDGVGTLLAVSNPTKAVVKQDDLRELLDRYDGDRVTYHNGVVESHHSPRVGHRFHVSGDAFANRFVVRTPVDGFGQPNIYLSLLREVCANGMIGEAPAFRSQLALGKGEDQVTYSLSRALDGFNNDEGYAALRQRFESAAESWASVHEAAGLYSLLAKLTGGGDGGGNAPRNFGTDGASADGLFERKDLGTHLLKRFHETTGDVTRLYGLANADALSAKRQKTLPVKCKVYDLLNFATEVATHHAGPAHARRLHAWAGELVSGEYDLEGTADQYGDFQDFFVGDDAAKPSGEDAPKPR</sequence>
<reference evidence="1 2" key="1">
    <citation type="journal article" date="2020" name="Syst. Appl. Microbiol.">
        <title>Alienimonas chondri sp. nov., a novel planctomycete isolated from the biofilm of the red alga Chondrus crispus.</title>
        <authorList>
            <person name="Vitorino I."/>
            <person name="Albuquerque L."/>
            <person name="Wiegand S."/>
            <person name="Kallscheuer N."/>
            <person name="da Costa M.S."/>
            <person name="Lobo-da-Cunha A."/>
            <person name="Jogler C."/>
            <person name="Lage O.M."/>
        </authorList>
    </citation>
    <scope>NUCLEOTIDE SEQUENCE [LARGE SCALE GENOMIC DNA]</scope>
    <source>
        <strain evidence="1 2">LzC2</strain>
    </source>
</reference>
<dbReference type="RefSeq" id="WP_171187465.1">
    <property type="nucleotide sequence ID" value="NZ_WTPX01000078.1"/>
</dbReference>
<evidence type="ECO:0000313" key="2">
    <source>
        <dbReference type="Proteomes" id="UP000609651"/>
    </source>
</evidence>
<evidence type="ECO:0008006" key="3">
    <source>
        <dbReference type="Google" id="ProtNLM"/>
    </source>
</evidence>
<protein>
    <recommendedName>
        <fullName evidence="3">DUF932 domain-containing protein</fullName>
    </recommendedName>
</protein>
<dbReference type="Proteomes" id="UP000609651">
    <property type="component" value="Unassembled WGS sequence"/>
</dbReference>
<name>A0ABX1VI10_9PLAN</name>
<gene>
    <name evidence="1" type="ORF">LzC2_25160</name>
</gene>